<dbReference type="PANTHER" id="PTHR45750">
    <property type="entry name" value="GH11602P"/>
    <property type="match status" value="1"/>
</dbReference>
<dbReference type="CDD" id="cd04301">
    <property type="entry name" value="NAT_SF"/>
    <property type="match status" value="1"/>
</dbReference>
<evidence type="ECO:0000256" key="11">
    <source>
        <dbReference type="ARBA" id="ARBA00023315"/>
    </source>
</evidence>
<dbReference type="InterPro" id="IPR000182">
    <property type="entry name" value="GNAT_dom"/>
</dbReference>
<feature type="compositionally biased region" description="Low complexity" evidence="13">
    <location>
        <begin position="410"/>
        <end position="424"/>
    </location>
</feature>
<feature type="region of interest" description="Disordered" evidence="13">
    <location>
        <begin position="302"/>
        <end position="435"/>
    </location>
</feature>
<dbReference type="FunFam" id="3.40.630.30:FF:000004">
    <property type="entry name" value="Histone acetyltransferase KAT2A"/>
    <property type="match status" value="1"/>
</dbReference>
<dbReference type="EMBL" id="LWDG02000060">
    <property type="protein sequence ID" value="KAE8270187.1"/>
    <property type="molecule type" value="Genomic_DNA"/>
</dbReference>
<dbReference type="InterPro" id="IPR036427">
    <property type="entry name" value="Bromodomain-like_sf"/>
</dbReference>
<keyword evidence="17" id="KW-1185">Reference proteome</keyword>
<keyword evidence="6" id="KW-0805">Transcription regulation</keyword>
<keyword evidence="9" id="KW-0804">Transcription</keyword>
<feature type="compositionally biased region" description="Low complexity" evidence="13">
    <location>
        <begin position="24"/>
        <end position="39"/>
    </location>
</feature>
<feature type="compositionally biased region" description="Basic and acidic residues" evidence="13">
    <location>
        <begin position="425"/>
        <end position="435"/>
    </location>
</feature>
<dbReference type="Pfam" id="PF00439">
    <property type="entry name" value="Bromodomain"/>
    <property type="match status" value="1"/>
</dbReference>
<evidence type="ECO:0000256" key="13">
    <source>
        <dbReference type="SAM" id="MobiDB-lite"/>
    </source>
</evidence>
<dbReference type="GO" id="GO:0000123">
    <property type="term" value="C:histone acetyltransferase complex"/>
    <property type="evidence" value="ECO:0007669"/>
    <property type="project" value="TreeGrafter"/>
</dbReference>
<feature type="domain" description="Bromo" evidence="14">
    <location>
        <begin position="807"/>
        <end position="877"/>
    </location>
</feature>
<reference evidence="16" key="1">
    <citation type="submission" date="2016-04" db="EMBL/GenBank/DDBJ databases">
        <authorList>
            <person name="Nguyen H.D."/>
            <person name="Samba Siva P."/>
            <person name="Cullis J."/>
            <person name="Levesque C.A."/>
            <person name="Hambleton S."/>
        </authorList>
    </citation>
    <scope>NUCLEOTIDE SEQUENCE</scope>
    <source>
        <strain evidence="16">DAOMC 236422</strain>
    </source>
</reference>
<dbReference type="PROSITE" id="PS00633">
    <property type="entry name" value="BROMODOMAIN_1"/>
    <property type="match status" value="1"/>
</dbReference>
<dbReference type="PROSITE" id="PS51186">
    <property type="entry name" value="GNAT"/>
    <property type="match status" value="1"/>
</dbReference>
<dbReference type="PANTHER" id="PTHR45750:SF3">
    <property type="entry name" value="HISTONE ACETYLTRANSFERASE"/>
    <property type="match status" value="1"/>
</dbReference>
<evidence type="ECO:0000256" key="1">
    <source>
        <dbReference type="ARBA" id="ARBA00004123"/>
    </source>
</evidence>
<protein>
    <recommendedName>
        <fullName evidence="3">histone acetyltransferase</fullName>
        <ecNumber evidence="3">2.3.1.48</ecNumber>
    </recommendedName>
</protein>
<evidence type="ECO:0000256" key="4">
    <source>
        <dbReference type="ARBA" id="ARBA00022679"/>
    </source>
</evidence>
<organism evidence="16 17">
    <name type="scientific">Tilletia walkeri</name>
    <dbReference type="NCBI Taxonomy" id="117179"/>
    <lineage>
        <taxon>Eukaryota</taxon>
        <taxon>Fungi</taxon>
        <taxon>Dikarya</taxon>
        <taxon>Basidiomycota</taxon>
        <taxon>Ustilaginomycotina</taxon>
        <taxon>Exobasidiomycetes</taxon>
        <taxon>Tilletiales</taxon>
        <taxon>Tilletiaceae</taxon>
        <taxon>Tilletia</taxon>
    </lineage>
</organism>
<evidence type="ECO:0000256" key="12">
    <source>
        <dbReference type="PROSITE-ProRule" id="PRU00035"/>
    </source>
</evidence>
<evidence type="ECO:0000313" key="17">
    <source>
        <dbReference type="Proteomes" id="UP000078113"/>
    </source>
</evidence>
<dbReference type="PROSITE" id="PS50014">
    <property type="entry name" value="BROMODOMAIN_2"/>
    <property type="match status" value="1"/>
</dbReference>
<dbReference type="InterPro" id="IPR018359">
    <property type="entry name" value="Bromodomain_CS"/>
</dbReference>
<dbReference type="GO" id="GO:0045944">
    <property type="term" value="P:positive regulation of transcription by RNA polymerase II"/>
    <property type="evidence" value="ECO:0007669"/>
    <property type="project" value="TreeGrafter"/>
</dbReference>
<evidence type="ECO:0000256" key="3">
    <source>
        <dbReference type="ARBA" id="ARBA00013184"/>
    </source>
</evidence>
<dbReference type="SUPFAM" id="SSF47370">
    <property type="entry name" value="Bromodomain"/>
    <property type="match status" value="1"/>
</dbReference>
<evidence type="ECO:0000256" key="2">
    <source>
        <dbReference type="ARBA" id="ARBA00008607"/>
    </source>
</evidence>
<dbReference type="Gene3D" id="3.40.630.30">
    <property type="match status" value="1"/>
</dbReference>
<dbReference type="SMART" id="SM00297">
    <property type="entry name" value="BROMO"/>
    <property type="match status" value="1"/>
</dbReference>
<feature type="region of interest" description="Disordered" evidence="13">
    <location>
        <begin position="722"/>
        <end position="745"/>
    </location>
</feature>
<name>A0A8X7NAH0_9BASI</name>
<evidence type="ECO:0000256" key="6">
    <source>
        <dbReference type="ARBA" id="ARBA00023015"/>
    </source>
</evidence>
<evidence type="ECO:0000259" key="15">
    <source>
        <dbReference type="PROSITE" id="PS51186"/>
    </source>
</evidence>
<comment type="subcellular location">
    <subcellularLocation>
        <location evidence="1">Nucleus</location>
    </subcellularLocation>
</comment>
<proteinExistence type="inferred from homology"/>
<evidence type="ECO:0000256" key="5">
    <source>
        <dbReference type="ARBA" id="ARBA00022853"/>
    </source>
</evidence>
<accession>A0A8X7NAH0</accession>
<evidence type="ECO:0000259" key="14">
    <source>
        <dbReference type="PROSITE" id="PS50014"/>
    </source>
</evidence>
<dbReference type="GO" id="GO:0005634">
    <property type="term" value="C:nucleus"/>
    <property type="evidence" value="ECO:0007669"/>
    <property type="project" value="UniProtKB-SubCell"/>
</dbReference>
<dbReference type="Proteomes" id="UP000078113">
    <property type="component" value="Unassembled WGS sequence"/>
</dbReference>
<keyword evidence="7 12" id="KW-0103">Bromodomain</keyword>
<keyword evidence="5" id="KW-0156">Chromatin regulator</keyword>
<dbReference type="InterPro" id="IPR016181">
    <property type="entry name" value="Acyl_CoA_acyltransferase"/>
</dbReference>
<evidence type="ECO:0000256" key="8">
    <source>
        <dbReference type="ARBA" id="ARBA00023159"/>
    </source>
</evidence>
<feature type="compositionally biased region" description="Basic and acidic residues" evidence="13">
    <location>
        <begin position="347"/>
        <end position="360"/>
    </location>
</feature>
<feature type="compositionally biased region" description="Basic and acidic residues" evidence="13">
    <location>
        <begin position="321"/>
        <end position="336"/>
    </location>
</feature>
<dbReference type="AlphaFoldDB" id="A0A8X7NAH0"/>
<dbReference type="GO" id="GO:0010484">
    <property type="term" value="F:histone H3 acetyltransferase activity"/>
    <property type="evidence" value="ECO:0007669"/>
    <property type="project" value="TreeGrafter"/>
</dbReference>
<dbReference type="EC" id="2.3.1.48" evidence="3"/>
<keyword evidence="10" id="KW-0539">Nucleus</keyword>
<dbReference type="SUPFAM" id="SSF55729">
    <property type="entry name" value="Acyl-CoA N-acyltransferases (Nat)"/>
    <property type="match status" value="1"/>
</dbReference>
<keyword evidence="4" id="KW-0808">Transferase</keyword>
<gene>
    <name evidence="16" type="ORF">A4X09_0g2160</name>
</gene>
<dbReference type="InterPro" id="IPR037800">
    <property type="entry name" value="GCN5"/>
</dbReference>
<evidence type="ECO:0000256" key="10">
    <source>
        <dbReference type="ARBA" id="ARBA00023242"/>
    </source>
</evidence>
<feature type="compositionally biased region" description="Low complexity" evidence="13">
    <location>
        <begin position="170"/>
        <end position="180"/>
    </location>
</feature>
<dbReference type="Pfam" id="PF00583">
    <property type="entry name" value="Acetyltransf_1"/>
    <property type="match status" value="1"/>
</dbReference>
<comment type="similarity">
    <text evidence="2">Belongs to the acetyltransferase family. GCN5 subfamily.</text>
</comment>
<evidence type="ECO:0000256" key="7">
    <source>
        <dbReference type="ARBA" id="ARBA00023117"/>
    </source>
</evidence>
<dbReference type="Gene3D" id="1.20.920.10">
    <property type="entry name" value="Bromodomain-like"/>
    <property type="match status" value="1"/>
</dbReference>
<dbReference type="CDD" id="cd05509">
    <property type="entry name" value="Bromo_gcn5_like"/>
    <property type="match status" value="1"/>
</dbReference>
<evidence type="ECO:0000313" key="16">
    <source>
        <dbReference type="EMBL" id="KAE8270187.1"/>
    </source>
</evidence>
<reference evidence="16" key="2">
    <citation type="journal article" date="2019" name="IMA Fungus">
        <title>Genome sequencing and comparison of five Tilletia species to identify candidate genes for the detection of regulated species infecting wheat.</title>
        <authorList>
            <person name="Nguyen H.D.T."/>
            <person name="Sultana T."/>
            <person name="Kesanakurti P."/>
            <person name="Hambleton S."/>
        </authorList>
    </citation>
    <scope>NUCLEOTIDE SEQUENCE</scope>
    <source>
        <strain evidence="16">DAOMC 236422</strain>
    </source>
</reference>
<feature type="region of interest" description="Disordered" evidence="13">
    <location>
        <begin position="1"/>
        <end position="234"/>
    </location>
</feature>
<sequence>MAPGSRRKRKSPSPAKVVTPAPVPDAAESSSDSALSSPDNELLAELDATVKEEEPAPTTKRRRMTRKNSAAGATAPPPAPSAQGTTRTRGTRASSFRTTQSPVETTFAATASTSNARGSSSTRAGPRSSPRSPLSSRHHRHTPSDGGNSSVQHILAEPPSSLGLSGPGIDSPEASSAARAESADRRTSDASAAESAVGEGHGKKPAKSSKTLIPTDAEVMGVSQTAPEPEPVPSAARMEISVKAPGSAAEGGKTVVEAVAPALELEEGEVEADTNEAQDIPVPAKIAPALVTPPIEGALASRRPTLDAVAEAAEAEDEARSDDGTQKTDADNDNMRDVFAQVSAAAEAREREQRDKESQSKESPLGELGAIPPEETATTAVVPSQPETAVDGAPAIQGTSVETQGESEEATNANEPEAAAVVQEAPKEPEPQAAVKDDVMEDVKEDGEISDTAMEINEVEKEMEKDEQAMAHAVAGVSADAVAGVSTESESKEGTAPKRERPAVLEERAGLIEFRVVSNDDTPESLIILTGLKNIFQRQLPKMPREYITRLVLDRNHMSMAIVKRGLQVVGGITYRPFYGRKFAEIVFCAITSSEQVKGYGSHLMNHLKDHVKFTSPIMHFLTYADNYAIGYFKKQGFTKEITLDRSVWVGYIKDYEGGTLMQCTMVPRVEYLNVQELLAQQKELVLSKIRQISKSHIVHRGLDVFRERDRERDRKKKLLVAERLSSSNGSGGGGSSSTASDPVRRAAIEREVESKVVEEEVPIKLDASQVPGLAESGWTPEMDELSRKPKRGPHHNLMRHVLIEMGNHASSWPFLNPVNGEEVPDYYDVIKNPMDLSTMENKLENNQYAVIEDLVVDAQLIFDNCRRYNPPQSPYAKCANKLEKFLKDHLPLWRQSAGI</sequence>
<feature type="region of interest" description="Disordered" evidence="13">
    <location>
        <begin position="775"/>
        <end position="794"/>
    </location>
</feature>
<feature type="compositionally biased region" description="Basic residues" evidence="13">
    <location>
        <begin position="1"/>
        <end position="11"/>
    </location>
</feature>
<feature type="compositionally biased region" description="Polar residues" evidence="13">
    <location>
        <begin position="376"/>
        <end position="387"/>
    </location>
</feature>
<keyword evidence="11" id="KW-0012">Acyltransferase</keyword>
<keyword evidence="8" id="KW-0010">Activator</keyword>
<feature type="compositionally biased region" description="Low complexity" evidence="13">
    <location>
        <begin position="81"/>
        <end position="135"/>
    </location>
</feature>
<dbReference type="PRINTS" id="PR00503">
    <property type="entry name" value="BROMODOMAIN"/>
</dbReference>
<comment type="caution">
    <text evidence="16">The sequence shown here is derived from an EMBL/GenBank/DDBJ whole genome shotgun (WGS) entry which is preliminary data.</text>
</comment>
<dbReference type="InterPro" id="IPR001487">
    <property type="entry name" value="Bromodomain"/>
</dbReference>
<evidence type="ECO:0000256" key="9">
    <source>
        <dbReference type="ARBA" id="ARBA00023163"/>
    </source>
</evidence>
<feature type="domain" description="N-acetyltransferase" evidence="15">
    <location>
        <begin position="512"/>
        <end position="667"/>
    </location>
</feature>